<dbReference type="Pfam" id="PF09548">
    <property type="entry name" value="Spore_III_AB"/>
    <property type="match status" value="1"/>
</dbReference>
<evidence type="ECO:0000313" key="1">
    <source>
        <dbReference type="EMBL" id="MFD1038454.1"/>
    </source>
</evidence>
<dbReference type="NCBIfam" id="TIGR02833">
    <property type="entry name" value="spore_III_AB"/>
    <property type="match status" value="1"/>
</dbReference>
<sequence length="170" mass="19661">MKWIGALLFIGTTTWIGFEVSNRLNKRPKHIRQLKNALQILEAEILYSQLPLKDAFETIAKQIPDPINSFFYTLSNSMEEGNTDLFNKWNESINELLKVSSLASNEQEILKQFGRTLGQHDFDQQQKHIHLAISHLDRELEEARDNQFRYSKMAKSLGVLCGIFIVLLLI</sequence>
<accession>A0ABW3LMH6</accession>
<proteinExistence type="predicted"/>
<comment type="caution">
    <text evidence="1">The sequence shown here is derived from an EMBL/GenBank/DDBJ whole genome shotgun (WGS) entry which is preliminary data.</text>
</comment>
<keyword evidence="2" id="KW-1185">Reference proteome</keyword>
<protein>
    <submittedName>
        <fullName evidence="1">Stage III sporulation protein SpoIIIAB</fullName>
    </submittedName>
</protein>
<dbReference type="Proteomes" id="UP001597040">
    <property type="component" value="Unassembled WGS sequence"/>
</dbReference>
<organism evidence="1 2">
    <name type="scientific">Virgibacillus byunsanensis</name>
    <dbReference type="NCBI Taxonomy" id="570945"/>
    <lineage>
        <taxon>Bacteria</taxon>
        <taxon>Bacillati</taxon>
        <taxon>Bacillota</taxon>
        <taxon>Bacilli</taxon>
        <taxon>Bacillales</taxon>
        <taxon>Bacillaceae</taxon>
        <taxon>Virgibacillus</taxon>
    </lineage>
</organism>
<dbReference type="PIRSF" id="PIRSF021435">
    <property type="entry name" value="SpoIIIAB"/>
    <property type="match status" value="1"/>
</dbReference>
<evidence type="ECO:0000313" key="2">
    <source>
        <dbReference type="Proteomes" id="UP001597040"/>
    </source>
</evidence>
<dbReference type="EMBL" id="JBHTKJ010000021">
    <property type="protein sequence ID" value="MFD1038454.1"/>
    <property type="molecule type" value="Genomic_DNA"/>
</dbReference>
<name>A0ABW3LMH6_9BACI</name>
<gene>
    <name evidence="1" type="primary">spoIIIAB</name>
    <name evidence="1" type="ORF">ACFQ3N_08590</name>
</gene>
<reference evidence="2" key="1">
    <citation type="journal article" date="2019" name="Int. J. Syst. Evol. Microbiol.">
        <title>The Global Catalogue of Microorganisms (GCM) 10K type strain sequencing project: providing services to taxonomists for standard genome sequencing and annotation.</title>
        <authorList>
            <consortium name="The Broad Institute Genomics Platform"/>
            <consortium name="The Broad Institute Genome Sequencing Center for Infectious Disease"/>
            <person name="Wu L."/>
            <person name="Ma J."/>
        </authorList>
    </citation>
    <scope>NUCLEOTIDE SEQUENCE [LARGE SCALE GENOMIC DNA]</scope>
    <source>
        <strain evidence="2">CCUG 56754</strain>
    </source>
</reference>
<dbReference type="RefSeq" id="WP_390361446.1">
    <property type="nucleotide sequence ID" value="NZ_JBHTKJ010000021.1"/>
</dbReference>
<dbReference type="InterPro" id="IPR014198">
    <property type="entry name" value="Spore_III_AB"/>
</dbReference>